<feature type="domain" description="Glycosyltransferase subfamily 4-like N-terminal" evidence="3">
    <location>
        <begin position="16"/>
        <end position="168"/>
    </location>
</feature>
<dbReference type="EMBL" id="JACFOF010000007">
    <property type="protein sequence ID" value="MBW7953795.1"/>
    <property type="molecule type" value="Genomic_DNA"/>
</dbReference>
<feature type="domain" description="Glycosyl transferase family 1" evidence="2">
    <location>
        <begin position="189"/>
        <end position="331"/>
    </location>
</feature>
<dbReference type="Proteomes" id="UP000781173">
    <property type="component" value="Unassembled WGS sequence"/>
</dbReference>
<keyword evidence="1" id="KW-0808">Transferase</keyword>
<organism evidence="4 5">
    <name type="scientific">Candidatus Dojkabacteria bacterium</name>
    <dbReference type="NCBI Taxonomy" id="2099670"/>
    <lineage>
        <taxon>Bacteria</taxon>
        <taxon>Candidatus Dojkabacteria</taxon>
    </lineage>
</organism>
<evidence type="ECO:0000313" key="5">
    <source>
        <dbReference type="Proteomes" id="UP000781173"/>
    </source>
</evidence>
<dbReference type="GO" id="GO:0016757">
    <property type="term" value="F:glycosyltransferase activity"/>
    <property type="evidence" value="ECO:0007669"/>
    <property type="project" value="InterPro"/>
</dbReference>
<dbReference type="SUPFAM" id="SSF53756">
    <property type="entry name" value="UDP-Glycosyltransferase/glycogen phosphorylase"/>
    <property type="match status" value="1"/>
</dbReference>
<evidence type="ECO:0000313" key="4">
    <source>
        <dbReference type="EMBL" id="MBW7953795.1"/>
    </source>
</evidence>
<dbReference type="CDD" id="cd03809">
    <property type="entry name" value="GT4_MtfB-like"/>
    <property type="match status" value="1"/>
</dbReference>
<sequence length="365" mass="41676">MKIAIDLSPVEDSPAGIGQYTINLVSELVEHDKKNEYIVYTRTPRLLPHTKNVVIKVNRSLPFSGKRWIKAVAKHAKKHSVDIFISPSNHSFSWYFPKTIQFVHDIAPLKFPNYFPALAAFKYKRSLSKAMKKAWKIVTVSNTIKKELEEYSKQKRNDIEVLYPGLNPWITKSSKDVLASELIQSLPAEFILSVGTLEPRKNYINLITAYAKYKDQLNIPLVIVGKKGWYFEEIYKTIIENNLEKKVILAGYIADEDLSMLYSQAKAFVYISHYEGFGIPPIEALYHGLPLLVSDIPIFHETLGDKVRYCNQQSVESIGTGLVSLVKEKKSKSSPDYLSDNYSWEKSADKLSKIIDSANYDNQTR</sequence>
<dbReference type="PANTHER" id="PTHR46401:SF2">
    <property type="entry name" value="GLYCOSYLTRANSFERASE WBBK-RELATED"/>
    <property type="match status" value="1"/>
</dbReference>
<proteinExistence type="predicted"/>
<name>A0A952AKD4_9BACT</name>
<reference evidence="4" key="1">
    <citation type="journal article" date="2022" name="ISME J.">
        <title>A general approach to explore prokaryotic protein glycosylation reveals the unique surface layer modulation of an anammox bacterium.</title>
        <authorList>
            <person name="Pabst M."/>
            <person name="Grouzdev D.S."/>
            <person name="Lawson C.E."/>
            <person name="Kleikamp H.B.C."/>
            <person name="de Ram C."/>
            <person name="Louwen R."/>
            <person name="Lin Y.M."/>
            <person name="Lucker S."/>
            <person name="van Loosdrecht M.C.M."/>
            <person name="Laureni M."/>
        </authorList>
    </citation>
    <scope>NUCLEOTIDE SEQUENCE</scope>
    <source>
        <strain evidence="4">BROCD043</strain>
    </source>
</reference>
<dbReference type="InterPro" id="IPR001296">
    <property type="entry name" value="Glyco_trans_1"/>
</dbReference>
<evidence type="ECO:0000256" key="1">
    <source>
        <dbReference type="ARBA" id="ARBA00022679"/>
    </source>
</evidence>
<gene>
    <name evidence="4" type="ORF">H3C67_03330</name>
</gene>
<dbReference type="Gene3D" id="3.40.50.2000">
    <property type="entry name" value="Glycogen Phosphorylase B"/>
    <property type="match status" value="2"/>
</dbReference>
<dbReference type="Pfam" id="PF13439">
    <property type="entry name" value="Glyco_transf_4"/>
    <property type="match status" value="1"/>
</dbReference>
<dbReference type="Pfam" id="PF00534">
    <property type="entry name" value="Glycos_transf_1"/>
    <property type="match status" value="1"/>
</dbReference>
<evidence type="ECO:0000259" key="3">
    <source>
        <dbReference type="Pfam" id="PF13439"/>
    </source>
</evidence>
<evidence type="ECO:0000259" key="2">
    <source>
        <dbReference type="Pfam" id="PF00534"/>
    </source>
</evidence>
<comment type="caution">
    <text evidence="4">The sequence shown here is derived from an EMBL/GenBank/DDBJ whole genome shotgun (WGS) entry which is preliminary data.</text>
</comment>
<dbReference type="PANTHER" id="PTHR46401">
    <property type="entry name" value="GLYCOSYLTRANSFERASE WBBK-RELATED"/>
    <property type="match status" value="1"/>
</dbReference>
<dbReference type="InterPro" id="IPR028098">
    <property type="entry name" value="Glyco_trans_4-like_N"/>
</dbReference>
<dbReference type="AlphaFoldDB" id="A0A952AKD4"/>
<dbReference type="GO" id="GO:0009103">
    <property type="term" value="P:lipopolysaccharide biosynthetic process"/>
    <property type="evidence" value="ECO:0007669"/>
    <property type="project" value="TreeGrafter"/>
</dbReference>
<protein>
    <submittedName>
        <fullName evidence="4">Glycosyltransferase family 4 protein</fullName>
    </submittedName>
</protein>
<accession>A0A952AKD4</accession>